<dbReference type="InterPro" id="IPR026983">
    <property type="entry name" value="DHC"/>
</dbReference>
<dbReference type="PANTHER" id="PTHR22878:SF64">
    <property type="entry name" value="DYNEIN AXONEMAL HEAVY CHAIN 14"/>
    <property type="match status" value="1"/>
</dbReference>
<keyword evidence="7 10" id="KW-0175">Coiled coil</keyword>
<evidence type="ECO:0000256" key="11">
    <source>
        <dbReference type="SAM" id="SignalP"/>
    </source>
</evidence>
<sequence length="498" mass="57061">MFLLNFYLFIYLFIRTSFNAGLTKLLEATSQVTEMQEELLALGPQIEEKSKEIEELVEKLHKDSLVVEQIQTLVKQDEEIMAEETKVVEEYAQQATDELNAVLPFLEKALTALDSLDKAHIAELRVYTHPPPLVLTVMNAVCILLQKKPNWATAKLLLADPGFLKKLVTFDKDNLPEKVFLQLKRYVRSPDFSPSKVGLVSVACCSMCQWILALDHYHNVKQFVEPKQMQVAEAEEVLRLAHQKLVEKQRSLALLGKHQQNLEASYEESIAEKEKLATRKQLATQRLQRASVLSTALEDEMERWKVSVNKLDEKLQGIMGDALVSAVCIVYSGVLTAGYRQQLVNECLRLCVENNIPVSPKYTLVSAMTERNEVRRWEMDKWGSHSEGLPPDQYSTENAILVRSGKRWPLLIDPQRQACKWICQMEGDKLRQTHATDFNYVRTLENAMRIGESVLIQDLAETLDSNLKPILRKEIYRRGGQDFIRIGESEIGYNHNFR</sequence>
<evidence type="ECO:0000256" key="4">
    <source>
        <dbReference type="ARBA" id="ARBA00022741"/>
    </source>
</evidence>
<dbReference type="GO" id="GO:0045505">
    <property type="term" value="F:dynein intermediate chain binding"/>
    <property type="evidence" value="ECO:0007669"/>
    <property type="project" value="InterPro"/>
</dbReference>
<dbReference type="Ensembl" id="ENSSPUT00000019728.1">
    <property type="protein sequence ID" value="ENSSPUP00000018516.1"/>
    <property type="gene ID" value="ENSSPUG00000014301.1"/>
</dbReference>
<dbReference type="InterPro" id="IPR035706">
    <property type="entry name" value="AAA_9"/>
</dbReference>
<name>A0A8D0H925_SPHPU</name>
<dbReference type="Gene3D" id="1.20.920.20">
    <property type="match status" value="1"/>
</dbReference>
<reference evidence="14" key="2">
    <citation type="submission" date="2025-09" db="UniProtKB">
        <authorList>
            <consortium name="Ensembl"/>
        </authorList>
    </citation>
    <scope>IDENTIFICATION</scope>
</reference>
<dbReference type="GO" id="GO:0007018">
    <property type="term" value="P:microtubule-based movement"/>
    <property type="evidence" value="ECO:0007669"/>
    <property type="project" value="InterPro"/>
</dbReference>
<dbReference type="Gene3D" id="3.40.50.300">
    <property type="entry name" value="P-loop containing nucleotide triphosphate hydrolases"/>
    <property type="match status" value="1"/>
</dbReference>
<keyword evidence="11" id="KW-0732">Signal</keyword>
<evidence type="ECO:0000256" key="9">
    <source>
        <dbReference type="ARBA" id="ARBA00023212"/>
    </source>
</evidence>
<keyword evidence="3" id="KW-0493">Microtubule</keyword>
<keyword evidence="9" id="KW-0206">Cytoskeleton</keyword>
<dbReference type="GeneTree" id="ENSGT00940000165101"/>
<keyword evidence="5" id="KW-0067">ATP-binding</keyword>
<evidence type="ECO:0000313" key="14">
    <source>
        <dbReference type="Ensembl" id="ENSSPUP00000018516.1"/>
    </source>
</evidence>
<evidence type="ECO:0000256" key="8">
    <source>
        <dbReference type="ARBA" id="ARBA00023175"/>
    </source>
</evidence>
<evidence type="ECO:0000256" key="6">
    <source>
        <dbReference type="ARBA" id="ARBA00023017"/>
    </source>
</evidence>
<dbReference type="Pfam" id="PF12777">
    <property type="entry name" value="MT"/>
    <property type="match status" value="1"/>
</dbReference>
<evidence type="ECO:0000256" key="10">
    <source>
        <dbReference type="SAM" id="Coils"/>
    </source>
</evidence>
<keyword evidence="8" id="KW-0505">Motor protein</keyword>
<comment type="subcellular location">
    <subcellularLocation>
        <location evidence="1">Cytoplasm</location>
        <location evidence="1">Cytoskeleton</location>
    </subcellularLocation>
</comment>
<accession>A0A8D0H925</accession>
<dbReference type="PANTHER" id="PTHR22878">
    <property type="entry name" value="DYNEIN HEAVY CHAIN 6, AXONEMAL-LIKE-RELATED"/>
    <property type="match status" value="1"/>
</dbReference>
<dbReference type="AlphaFoldDB" id="A0A8D0H925"/>
<dbReference type="InterPro" id="IPR027417">
    <property type="entry name" value="P-loop_NTPase"/>
</dbReference>
<dbReference type="Proteomes" id="UP000694392">
    <property type="component" value="Unplaced"/>
</dbReference>
<feature type="domain" description="Dynein heavy chain coiled coil stalk" evidence="12">
    <location>
        <begin position="19"/>
        <end position="347"/>
    </location>
</feature>
<dbReference type="GO" id="GO:0051959">
    <property type="term" value="F:dynein light intermediate chain binding"/>
    <property type="evidence" value="ECO:0007669"/>
    <property type="project" value="InterPro"/>
</dbReference>
<evidence type="ECO:0000259" key="13">
    <source>
        <dbReference type="Pfam" id="PF12781"/>
    </source>
</evidence>
<dbReference type="GO" id="GO:0005874">
    <property type="term" value="C:microtubule"/>
    <property type="evidence" value="ECO:0007669"/>
    <property type="project" value="UniProtKB-KW"/>
</dbReference>
<keyword evidence="15" id="KW-1185">Reference proteome</keyword>
<organism evidence="14 15">
    <name type="scientific">Sphenodon punctatus</name>
    <name type="common">Tuatara</name>
    <name type="synonym">Hatteria punctata</name>
    <dbReference type="NCBI Taxonomy" id="8508"/>
    <lineage>
        <taxon>Eukaryota</taxon>
        <taxon>Metazoa</taxon>
        <taxon>Chordata</taxon>
        <taxon>Craniata</taxon>
        <taxon>Vertebrata</taxon>
        <taxon>Euteleostomi</taxon>
        <taxon>Lepidosauria</taxon>
        <taxon>Sphenodontia</taxon>
        <taxon>Sphenodontidae</taxon>
        <taxon>Sphenodon</taxon>
    </lineage>
</organism>
<dbReference type="FunFam" id="1.20.920.20:FF:000001">
    <property type="entry name" value="dynein heavy chain 2, axonemal"/>
    <property type="match status" value="1"/>
</dbReference>
<dbReference type="OMA" id="HEISRWH"/>
<evidence type="ECO:0000256" key="1">
    <source>
        <dbReference type="ARBA" id="ARBA00004245"/>
    </source>
</evidence>
<feature type="coiled-coil region" evidence="10">
    <location>
        <begin position="259"/>
        <end position="314"/>
    </location>
</feature>
<evidence type="ECO:0000259" key="12">
    <source>
        <dbReference type="Pfam" id="PF12777"/>
    </source>
</evidence>
<evidence type="ECO:0000256" key="2">
    <source>
        <dbReference type="ARBA" id="ARBA00022490"/>
    </source>
</evidence>
<keyword evidence="6" id="KW-0243">Dynein</keyword>
<keyword evidence="4" id="KW-0547">Nucleotide-binding</keyword>
<evidence type="ECO:0000313" key="15">
    <source>
        <dbReference type="Proteomes" id="UP000694392"/>
    </source>
</evidence>
<dbReference type="Pfam" id="PF12781">
    <property type="entry name" value="AAA_9"/>
    <property type="match status" value="1"/>
</dbReference>
<reference evidence="14" key="1">
    <citation type="submission" date="2025-08" db="UniProtKB">
        <authorList>
            <consortium name="Ensembl"/>
        </authorList>
    </citation>
    <scope>IDENTIFICATION</scope>
</reference>
<proteinExistence type="predicted"/>
<keyword evidence="2" id="KW-0963">Cytoplasm</keyword>
<evidence type="ECO:0000256" key="5">
    <source>
        <dbReference type="ARBA" id="ARBA00022840"/>
    </source>
</evidence>
<dbReference type="GO" id="GO:0030286">
    <property type="term" value="C:dynein complex"/>
    <property type="evidence" value="ECO:0007669"/>
    <property type="project" value="UniProtKB-KW"/>
</dbReference>
<feature type="chain" id="PRO_5034624318" evidence="11">
    <location>
        <begin position="20"/>
        <end position="498"/>
    </location>
</feature>
<feature type="domain" description="Dynein heavy chain ATP-binding dynein motor region" evidence="13">
    <location>
        <begin position="381"/>
        <end position="498"/>
    </location>
</feature>
<feature type="signal peptide" evidence="11">
    <location>
        <begin position="1"/>
        <end position="19"/>
    </location>
</feature>
<dbReference type="InterPro" id="IPR024743">
    <property type="entry name" value="Dynein_HC_stalk"/>
</dbReference>
<evidence type="ECO:0000256" key="3">
    <source>
        <dbReference type="ARBA" id="ARBA00022701"/>
    </source>
</evidence>
<protein>
    <submittedName>
        <fullName evidence="14">Uncharacterized protein</fullName>
    </submittedName>
</protein>
<evidence type="ECO:0000256" key="7">
    <source>
        <dbReference type="ARBA" id="ARBA00023054"/>
    </source>
</evidence>
<dbReference type="GO" id="GO:0005524">
    <property type="term" value="F:ATP binding"/>
    <property type="evidence" value="ECO:0007669"/>
    <property type="project" value="UniProtKB-KW"/>
</dbReference>